<sequence>MSTLDHVTLVVRDVVRSKAFYAQVLATLGIEIFKDFGQACGFGRDGKPDFWIGTGPTAFQTAEHLRIITPSHVAFAARSRAEVDAFHLAGLAAGGKDFGAPGVRSHYHPNYYGAFILDPDGHDIEAVFHGSP</sequence>
<dbReference type="PANTHER" id="PTHR35006">
    <property type="entry name" value="GLYOXALASE FAMILY PROTEIN (AFU_ORTHOLOGUE AFUA_5G14830)"/>
    <property type="match status" value="1"/>
</dbReference>
<evidence type="ECO:0000259" key="1">
    <source>
        <dbReference type="PROSITE" id="PS51819"/>
    </source>
</evidence>
<dbReference type="EMBL" id="CP089984">
    <property type="protein sequence ID" value="WXB18110.1"/>
    <property type="molecule type" value="Genomic_DNA"/>
</dbReference>
<dbReference type="Pfam" id="PF00903">
    <property type="entry name" value="Glyoxalase"/>
    <property type="match status" value="1"/>
</dbReference>
<dbReference type="InterPro" id="IPR037523">
    <property type="entry name" value="VOC_core"/>
</dbReference>
<dbReference type="PANTHER" id="PTHR35006:SF2">
    <property type="entry name" value="GLYOXALASE FAMILY PROTEIN (AFU_ORTHOLOGUE AFUA_5G14830)"/>
    <property type="match status" value="1"/>
</dbReference>
<dbReference type="InterPro" id="IPR004360">
    <property type="entry name" value="Glyas_Fos-R_dOase_dom"/>
</dbReference>
<proteinExistence type="predicted"/>
<dbReference type="Gene3D" id="3.10.180.10">
    <property type="entry name" value="2,3-Dihydroxybiphenyl 1,2-Dioxygenase, domain 1"/>
    <property type="match status" value="1"/>
</dbReference>
<protein>
    <submittedName>
        <fullName evidence="2">VOC family protein</fullName>
    </submittedName>
</protein>
<name>A0ABZ2M514_9BACT</name>
<dbReference type="SUPFAM" id="SSF54593">
    <property type="entry name" value="Glyoxalase/Bleomycin resistance protein/Dihydroxybiphenyl dioxygenase"/>
    <property type="match status" value="1"/>
</dbReference>
<accession>A0ABZ2M514</accession>
<reference evidence="2 3" key="1">
    <citation type="submission" date="2021-12" db="EMBL/GenBank/DDBJ databases">
        <title>Discovery of the Pendulisporaceae a myxobacterial family with distinct sporulation behavior and unique specialized metabolism.</title>
        <authorList>
            <person name="Garcia R."/>
            <person name="Popoff A."/>
            <person name="Bader C.D."/>
            <person name="Loehr J."/>
            <person name="Walesch S."/>
            <person name="Walt C."/>
            <person name="Boldt J."/>
            <person name="Bunk B."/>
            <person name="Haeckl F.J.F.P.J."/>
            <person name="Gunesch A.P."/>
            <person name="Birkelbach J."/>
            <person name="Nuebel U."/>
            <person name="Pietschmann T."/>
            <person name="Bach T."/>
            <person name="Mueller R."/>
        </authorList>
    </citation>
    <scope>NUCLEOTIDE SEQUENCE [LARGE SCALE GENOMIC DNA]</scope>
    <source>
        <strain evidence="2 3">MSr11954</strain>
    </source>
</reference>
<evidence type="ECO:0000313" key="2">
    <source>
        <dbReference type="EMBL" id="WXB18110.1"/>
    </source>
</evidence>
<keyword evidence="3" id="KW-1185">Reference proteome</keyword>
<dbReference type="PROSITE" id="PS51819">
    <property type="entry name" value="VOC"/>
    <property type="match status" value="1"/>
</dbReference>
<feature type="domain" description="VOC" evidence="1">
    <location>
        <begin position="3"/>
        <end position="129"/>
    </location>
</feature>
<dbReference type="RefSeq" id="WP_394827751.1">
    <property type="nucleotide sequence ID" value="NZ_CP089984.1"/>
</dbReference>
<dbReference type="InterPro" id="IPR029068">
    <property type="entry name" value="Glyas_Bleomycin-R_OHBP_Dase"/>
</dbReference>
<dbReference type="Proteomes" id="UP001370348">
    <property type="component" value="Chromosome"/>
</dbReference>
<evidence type="ECO:0000313" key="3">
    <source>
        <dbReference type="Proteomes" id="UP001370348"/>
    </source>
</evidence>
<dbReference type="CDD" id="cd07262">
    <property type="entry name" value="VOC_like"/>
    <property type="match status" value="1"/>
</dbReference>
<gene>
    <name evidence="2" type="ORF">LZC94_12720</name>
</gene>
<organism evidence="2 3">
    <name type="scientific">Pendulispora albinea</name>
    <dbReference type="NCBI Taxonomy" id="2741071"/>
    <lineage>
        <taxon>Bacteria</taxon>
        <taxon>Pseudomonadati</taxon>
        <taxon>Myxococcota</taxon>
        <taxon>Myxococcia</taxon>
        <taxon>Myxococcales</taxon>
        <taxon>Sorangiineae</taxon>
        <taxon>Pendulisporaceae</taxon>
        <taxon>Pendulispora</taxon>
    </lineage>
</organism>